<keyword evidence="2" id="KW-1185">Reference proteome</keyword>
<dbReference type="KEGG" id="sphv:F9278_28415"/>
<dbReference type="EMBL" id="CP045096">
    <property type="protein sequence ID" value="QFQ99426.1"/>
    <property type="molecule type" value="Genomic_DNA"/>
</dbReference>
<evidence type="ECO:0000313" key="1">
    <source>
        <dbReference type="EMBL" id="QFQ99426.1"/>
    </source>
</evidence>
<accession>A0A5P8K8U0</accession>
<proteinExistence type="predicted"/>
<gene>
    <name evidence="1" type="ORF">F9278_28415</name>
</gene>
<protein>
    <submittedName>
        <fullName evidence="1">Uncharacterized protein</fullName>
    </submittedName>
</protein>
<dbReference type="Proteomes" id="UP000327294">
    <property type="component" value="Chromosome"/>
</dbReference>
<organism evidence="1 2">
    <name type="scientific">Streptomyces phaeolivaceus</name>
    <dbReference type="NCBI Taxonomy" id="2653200"/>
    <lineage>
        <taxon>Bacteria</taxon>
        <taxon>Bacillati</taxon>
        <taxon>Actinomycetota</taxon>
        <taxon>Actinomycetes</taxon>
        <taxon>Kitasatosporales</taxon>
        <taxon>Streptomycetaceae</taxon>
        <taxon>Streptomyces</taxon>
    </lineage>
</organism>
<name>A0A5P8K8U0_9ACTN</name>
<reference evidence="1 2" key="1">
    <citation type="submission" date="2019-10" db="EMBL/GenBank/DDBJ databases">
        <title>Streptomyces sp. strain GY16 isolated from leaves of Broussonetia papyrifera.</title>
        <authorList>
            <person name="Mo P."/>
        </authorList>
    </citation>
    <scope>NUCLEOTIDE SEQUENCE [LARGE SCALE GENOMIC DNA]</scope>
    <source>
        <strain evidence="1 2">GY16</strain>
    </source>
</reference>
<evidence type="ECO:0000313" key="2">
    <source>
        <dbReference type="Proteomes" id="UP000327294"/>
    </source>
</evidence>
<dbReference type="AlphaFoldDB" id="A0A5P8K8U0"/>
<dbReference type="RefSeq" id="WP_152170851.1">
    <property type="nucleotide sequence ID" value="NZ_CP045096.1"/>
</dbReference>
<sequence length="62" mass="6758">MAALVADEAMAQRLLAWLLPDGDPLVALSAAEVERFCWYELPCKWHADPLSSGGLSPSWPTC</sequence>